<dbReference type="Pfam" id="PF13561">
    <property type="entry name" value="adh_short_C2"/>
    <property type="match status" value="1"/>
</dbReference>
<evidence type="ECO:0000313" key="4">
    <source>
        <dbReference type="EMBL" id="CDN51116.1"/>
    </source>
</evidence>
<dbReference type="PATRIC" id="fig|1028800.3.peg.5057"/>
<dbReference type="PRINTS" id="PR00080">
    <property type="entry name" value="SDRFAMILY"/>
</dbReference>
<dbReference type="GeneID" id="24260802"/>
<feature type="domain" description="Ketoreductase" evidence="3">
    <location>
        <begin position="7"/>
        <end position="191"/>
    </location>
</feature>
<dbReference type="GO" id="GO:0016491">
    <property type="term" value="F:oxidoreductase activity"/>
    <property type="evidence" value="ECO:0007669"/>
    <property type="project" value="UniProtKB-KW"/>
</dbReference>
<dbReference type="NCBIfam" id="NF005559">
    <property type="entry name" value="PRK07231.1"/>
    <property type="match status" value="1"/>
</dbReference>
<dbReference type="PRINTS" id="PR00081">
    <property type="entry name" value="GDHRDH"/>
</dbReference>
<keyword evidence="5" id="KW-1185">Reference proteome</keyword>
<keyword evidence="4" id="KW-0614">Plasmid</keyword>
<dbReference type="InterPro" id="IPR036291">
    <property type="entry name" value="NAD(P)-bd_dom_sf"/>
</dbReference>
<dbReference type="RefSeq" id="WP_041364461.1">
    <property type="nucleotide sequence ID" value="NZ_HG938354.1"/>
</dbReference>
<dbReference type="HOGENOM" id="CLU_010194_1_3_5"/>
<dbReference type="AlphaFoldDB" id="A0A068SZ61"/>
<dbReference type="FunFam" id="3.40.50.720:FF:000084">
    <property type="entry name" value="Short-chain dehydrogenase reductase"/>
    <property type="match status" value="1"/>
</dbReference>
<reference evidence="5" key="1">
    <citation type="journal article" date="2014" name="BMC Genomics">
        <title>Genome sequencing of two Neorhizobium galegae strains reveals a noeT gene responsible for the unusual acetylation of the nodulation factors.</title>
        <authorList>
            <person name="Osterman J."/>
            <person name="Marsh J."/>
            <person name="Laine P.K."/>
            <person name="Zeng Z."/>
            <person name="Alatalo E."/>
            <person name="Sullivan J.T."/>
            <person name="Young J.P."/>
            <person name="Thomas-Oates J."/>
            <person name="Paulin L."/>
            <person name="Lindstrom K."/>
        </authorList>
    </citation>
    <scope>NUCLEOTIDE SEQUENCE [LARGE SCALE GENOMIC DNA]</scope>
    <source>
        <strain evidence="5">HAMBI 540</strain>
    </source>
</reference>
<dbReference type="InterPro" id="IPR002347">
    <property type="entry name" value="SDR_fam"/>
</dbReference>
<comment type="similarity">
    <text evidence="1">Belongs to the short-chain dehydrogenases/reductases (SDR) family.</text>
</comment>
<evidence type="ECO:0000313" key="5">
    <source>
        <dbReference type="Proteomes" id="UP000028181"/>
    </source>
</evidence>
<dbReference type="PANTHER" id="PTHR43639:SF9">
    <property type="entry name" value="BLL5898 PROTEIN"/>
    <property type="match status" value="1"/>
</dbReference>
<keyword evidence="2" id="KW-0560">Oxidoreductase</keyword>
<dbReference type="SUPFAM" id="SSF51735">
    <property type="entry name" value="NAD(P)-binding Rossmann-fold domains"/>
    <property type="match status" value="1"/>
</dbReference>
<dbReference type="OrthoDB" id="8419486at2"/>
<dbReference type="KEGG" id="ngg:RG540_PA04380"/>
<dbReference type="PANTHER" id="PTHR43639">
    <property type="entry name" value="OXIDOREDUCTASE, SHORT-CHAIN DEHYDROGENASE/REDUCTASE FAMILY (AFU_ORTHOLOGUE AFUA_5G02870)"/>
    <property type="match status" value="1"/>
</dbReference>
<gene>
    <name evidence="4" type="ORF">RG540_PA04380</name>
</gene>
<dbReference type="eggNOG" id="COG1028">
    <property type="taxonomic scope" value="Bacteria"/>
</dbReference>
<dbReference type="Proteomes" id="UP000028181">
    <property type="component" value="Plasmid pHAMBI540a"/>
</dbReference>
<protein>
    <submittedName>
        <fullName evidence="4">Short-chain dehydrogenase/reductase SDR</fullName>
    </submittedName>
</protein>
<evidence type="ECO:0000256" key="2">
    <source>
        <dbReference type="ARBA" id="ARBA00023002"/>
    </source>
</evidence>
<dbReference type="Gene3D" id="3.40.50.720">
    <property type="entry name" value="NAD(P)-binding Rossmann-like Domain"/>
    <property type="match status" value="1"/>
</dbReference>
<dbReference type="InterPro" id="IPR057326">
    <property type="entry name" value="KR_dom"/>
</dbReference>
<dbReference type="SMART" id="SM00822">
    <property type="entry name" value="PKS_KR"/>
    <property type="match status" value="1"/>
</dbReference>
<dbReference type="CDD" id="cd05233">
    <property type="entry name" value="SDR_c"/>
    <property type="match status" value="1"/>
</dbReference>
<dbReference type="EMBL" id="HG938354">
    <property type="protein sequence ID" value="CDN51116.1"/>
    <property type="molecule type" value="Genomic_DNA"/>
</dbReference>
<sequence length="249" mass="25403">MNGLKDKVILVTGGGRDIGRACAERLAEEGARVVVTYFGSAAGAQASIAAISAAGGKAVAIKADMTKAADAQAAVDKAVSDFGRLDGLVHVAGGIVARKTLADMDQAFFQEVIDINLTSLFNATKAATAAMGSRGAIVTFASQAGRDGGGPGALAYATSKGAVMTYTRALAKELGPKIRVNSVCPGMISTTFHDTFTKPEVRERVAAATPLKREGSSQEVASLVAFLMSDDAAFITGACYDVNGGTLFS</sequence>
<name>A0A068SZ61_NEOGA</name>
<evidence type="ECO:0000259" key="3">
    <source>
        <dbReference type="SMART" id="SM00822"/>
    </source>
</evidence>
<organism evidence="4 5">
    <name type="scientific">Neorhizobium galegae bv. orientalis str. HAMBI 540</name>
    <dbReference type="NCBI Taxonomy" id="1028800"/>
    <lineage>
        <taxon>Bacteria</taxon>
        <taxon>Pseudomonadati</taxon>
        <taxon>Pseudomonadota</taxon>
        <taxon>Alphaproteobacteria</taxon>
        <taxon>Hyphomicrobiales</taxon>
        <taxon>Rhizobiaceae</taxon>
        <taxon>Rhizobium/Agrobacterium group</taxon>
        <taxon>Neorhizobium</taxon>
    </lineage>
</organism>
<accession>A0A068SZ61</accession>
<geneLocation type="plasmid" evidence="5">
    <name>II</name>
</geneLocation>
<evidence type="ECO:0000256" key="1">
    <source>
        <dbReference type="ARBA" id="ARBA00006484"/>
    </source>
</evidence>
<proteinExistence type="inferred from homology"/>